<reference evidence="1" key="1">
    <citation type="submission" date="2016-03" db="EMBL/GenBank/DDBJ databases">
        <title>Mechanisms controlling the formation of the plant cell surface in tip-growing cells are functionally conserved among land plants.</title>
        <authorList>
            <person name="Honkanen S."/>
            <person name="Jones V.A."/>
            <person name="Morieri G."/>
            <person name="Champion C."/>
            <person name="Hetherington A.J."/>
            <person name="Kelly S."/>
            <person name="Saint-Marcoux D."/>
            <person name="Proust H."/>
            <person name="Prescott H."/>
            <person name="Dolan L."/>
        </authorList>
    </citation>
    <scope>NUCLEOTIDE SEQUENCE [LARGE SCALE GENOMIC DNA]</scope>
    <source>
        <tissue evidence="1">Whole gametophyte</tissue>
    </source>
</reference>
<accession>A0A176WL22</accession>
<dbReference type="Proteomes" id="UP000077202">
    <property type="component" value="Unassembled WGS sequence"/>
</dbReference>
<protein>
    <submittedName>
        <fullName evidence="1">Uncharacterized protein</fullName>
    </submittedName>
</protein>
<organism evidence="1 2">
    <name type="scientific">Marchantia polymorpha subsp. ruderalis</name>
    <dbReference type="NCBI Taxonomy" id="1480154"/>
    <lineage>
        <taxon>Eukaryota</taxon>
        <taxon>Viridiplantae</taxon>
        <taxon>Streptophyta</taxon>
        <taxon>Embryophyta</taxon>
        <taxon>Marchantiophyta</taxon>
        <taxon>Marchantiopsida</taxon>
        <taxon>Marchantiidae</taxon>
        <taxon>Marchantiales</taxon>
        <taxon>Marchantiaceae</taxon>
        <taxon>Marchantia</taxon>
    </lineage>
</organism>
<name>A0A176WL22_MARPO</name>
<proteinExistence type="predicted"/>
<evidence type="ECO:0000313" key="2">
    <source>
        <dbReference type="Proteomes" id="UP000077202"/>
    </source>
</evidence>
<comment type="caution">
    <text evidence="1">The sequence shown here is derived from an EMBL/GenBank/DDBJ whole genome shotgun (WGS) entry which is preliminary data.</text>
</comment>
<dbReference type="EMBL" id="LVLJ01000695">
    <property type="protein sequence ID" value="OAE33002.1"/>
    <property type="molecule type" value="Genomic_DNA"/>
</dbReference>
<gene>
    <name evidence="1" type="ORF">AXG93_1913s1030</name>
</gene>
<evidence type="ECO:0000313" key="1">
    <source>
        <dbReference type="EMBL" id="OAE33002.1"/>
    </source>
</evidence>
<dbReference type="AlphaFoldDB" id="A0A176WL22"/>
<keyword evidence="2" id="KW-1185">Reference proteome</keyword>
<sequence length="193" mass="21270">MFGSVWRMQADFKRIPNSPVPLVGPHTSRTGTVIGRAAIEVARRRRAVVFPGRSVTDRRQPLAVGLVEQDKCKLLEFHRDIRWLPPALLRPIQIAPGKPYLSPVAGTSVAIPLVDILSEALVPYPPCSKLDSPIQPRLDTVAGRDFDAMWVRFLLVELFVVWQGEAGASSRTSHQALAVGSTLNSSTRELSWA</sequence>